<reference evidence="2" key="2">
    <citation type="submission" date="2025-08" db="UniProtKB">
        <authorList>
            <consortium name="RefSeq"/>
        </authorList>
    </citation>
    <scope>IDENTIFICATION</scope>
    <source>
        <tissue evidence="2">Leaf</tissue>
    </source>
</reference>
<keyword evidence="1" id="KW-1185">Reference proteome</keyword>
<gene>
    <name evidence="2" type="primary">LOC130467687</name>
</gene>
<reference evidence="1" key="1">
    <citation type="journal article" date="2021" name="Nat. Commun.">
        <title>Genomic analyses provide insights into spinach domestication and the genetic basis of agronomic traits.</title>
        <authorList>
            <person name="Cai X."/>
            <person name="Sun X."/>
            <person name="Xu C."/>
            <person name="Sun H."/>
            <person name="Wang X."/>
            <person name="Ge C."/>
            <person name="Zhang Z."/>
            <person name="Wang Q."/>
            <person name="Fei Z."/>
            <person name="Jiao C."/>
            <person name="Wang Q."/>
        </authorList>
    </citation>
    <scope>NUCLEOTIDE SEQUENCE [LARGE SCALE GENOMIC DNA]</scope>
    <source>
        <strain evidence="1">cv. Varoflay</strain>
    </source>
</reference>
<dbReference type="Proteomes" id="UP000813463">
    <property type="component" value="Chromosome 2"/>
</dbReference>
<dbReference type="RefSeq" id="XP_056692253.1">
    <property type="nucleotide sequence ID" value="XM_056836275.1"/>
</dbReference>
<evidence type="ECO:0000313" key="1">
    <source>
        <dbReference type="Proteomes" id="UP000813463"/>
    </source>
</evidence>
<accession>A0ABM3R9H0</accession>
<evidence type="ECO:0000313" key="2">
    <source>
        <dbReference type="RefSeq" id="XP_056692253.1"/>
    </source>
</evidence>
<sequence>MFLSSTLISQEGRPSFEDVFSKHRSSVAFRTMEFAGHALELICEVAKFWVTFWYSPDRPKYLGPFSDKTLAYLTGEFLWLGYCWLINRPLKPPPGTVSSRSSTLDGVCLVPWTVFPELLSKSGVKLGLRMDPY</sequence>
<organism evidence="1 2">
    <name type="scientific">Spinacia oleracea</name>
    <name type="common">Spinach</name>
    <dbReference type="NCBI Taxonomy" id="3562"/>
    <lineage>
        <taxon>Eukaryota</taxon>
        <taxon>Viridiplantae</taxon>
        <taxon>Streptophyta</taxon>
        <taxon>Embryophyta</taxon>
        <taxon>Tracheophyta</taxon>
        <taxon>Spermatophyta</taxon>
        <taxon>Magnoliopsida</taxon>
        <taxon>eudicotyledons</taxon>
        <taxon>Gunneridae</taxon>
        <taxon>Pentapetalae</taxon>
        <taxon>Caryophyllales</taxon>
        <taxon>Chenopodiaceae</taxon>
        <taxon>Chenopodioideae</taxon>
        <taxon>Anserineae</taxon>
        <taxon>Spinacia</taxon>
    </lineage>
</organism>
<name>A0ABM3R9H0_SPIOL</name>
<proteinExistence type="predicted"/>
<protein>
    <submittedName>
        <fullName evidence="2">Chlorophyll a-b binding protein, chloroplastic</fullName>
    </submittedName>
</protein>
<dbReference type="GeneID" id="130467687"/>